<keyword evidence="3" id="KW-1185">Reference proteome</keyword>
<dbReference type="RefSeq" id="WP_307344950.1">
    <property type="nucleotide sequence ID" value="NZ_JAUSVS010000001.1"/>
</dbReference>
<accession>A0ABU0IKK1</accession>
<evidence type="ECO:0000256" key="1">
    <source>
        <dbReference type="SAM" id="SignalP"/>
    </source>
</evidence>
<feature type="chain" id="PRO_5046038732" description="Holin" evidence="1">
    <location>
        <begin position="31"/>
        <end position="420"/>
    </location>
</feature>
<evidence type="ECO:0008006" key="4">
    <source>
        <dbReference type="Google" id="ProtNLM"/>
    </source>
</evidence>
<evidence type="ECO:0000313" key="2">
    <source>
        <dbReference type="EMBL" id="MDQ0462533.1"/>
    </source>
</evidence>
<proteinExistence type="predicted"/>
<gene>
    <name evidence="2" type="ORF">QO010_000281</name>
</gene>
<sequence length="420" mass="41536">MARPAKTLLAGAISAIPLLSLLCAAATSQAQTPPPSQVINNQIQLGDVFSSGTLTVVTATDVQTQASSTGNAVVAGADGADMAVTSNQTMAGSAISQTVVDMTTSQPDSLYVSNAATGNAADASIQGAATLTGVITQQTDASPAITAISQIEGADAQAGDVTQVTSAAGNSTTLSFDNSAGGVRVNQTGGASVLADGGAIVQYVAGTADVSGQATGNSVISVGQNESAERLAIYQSNSGALVQASKFTAYGNSNLSTTSTVATGNQTATINQGALLDVDNTQINAAYVRSQSEATSYQFGGATVDATATGNSVLAGEYGPEVVLNNDQFNGAGGVEAIASFQGQEGYDATVRANAIGNDATAYACSECAGTVNVNSRQVNQGDVAATSSITVGGTSRSLYGVSTAVGNNAAFYVSRPNGN</sequence>
<evidence type="ECO:0000313" key="3">
    <source>
        <dbReference type="Proteomes" id="UP001228905"/>
    </source>
</evidence>
<name>A0ABU0IKK1_9CAUL</name>
<reference evidence="2 3" key="1">
    <citation type="submission" date="2023-07" db="EMBL/GenBank/DDBJ databases">
        <title>Genomic Encyclopedia of Type Strains, Phase IV (KMG-IV): sequencing the most valuable type-strain genomes for metagenomic binning, comparative biology and taxonomic classification.</title>
        <authorList>
            <person name="Goeker M."/>
        </authorList>
    </citation>
    <scope>NUCLEOTIDE SEQUENCE [LARGE SCALE GENOMIC DNA]</scope>
    <source>
        <strain evidence="2 3">DSM 18695</strain>
    </source>
</reference>
<feature type="signal peptide" evidence="1">
    <location>
        <begin position="1"/>
        <end position="30"/>
    </location>
</feature>
<comment type="caution">
    <text evidence="2">The sequence shown here is derived from an EMBL/GenBank/DDBJ whole genome shotgun (WGS) entry which is preliminary data.</text>
</comment>
<protein>
    <recommendedName>
        <fullName evidence="4">Holin</fullName>
    </recommendedName>
</protein>
<dbReference type="EMBL" id="JAUSVS010000001">
    <property type="protein sequence ID" value="MDQ0462533.1"/>
    <property type="molecule type" value="Genomic_DNA"/>
</dbReference>
<dbReference type="Proteomes" id="UP001228905">
    <property type="component" value="Unassembled WGS sequence"/>
</dbReference>
<organism evidence="2 3">
    <name type="scientific">Caulobacter ginsengisoli</name>
    <dbReference type="NCBI Taxonomy" id="400775"/>
    <lineage>
        <taxon>Bacteria</taxon>
        <taxon>Pseudomonadati</taxon>
        <taxon>Pseudomonadota</taxon>
        <taxon>Alphaproteobacteria</taxon>
        <taxon>Caulobacterales</taxon>
        <taxon>Caulobacteraceae</taxon>
        <taxon>Caulobacter</taxon>
    </lineage>
</organism>
<keyword evidence="1" id="KW-0732">Signal</keyword>
<dbReference type="NCBIfam" id="NF037936">
    <property type="entry name" value="holdfast_HfaD"/>
    <property type="match status" value="1"/>
</dbReference>
<dbReference type="InterPro" id="IPR049860">
    <property type="entry name" value="Holdfast_HfaD"/>
</dbReference>